<protein>
    <submittedName>
        <fullName evidence="1">Uncharacterized protein</fullName>
    </submittedName>
</protein>
<organism evidence="1 2">
    <name type="scientific">Solanum commersonii</name>
    <name type="common">Commerson's wild potato</name>
    <name type="synonym">Commerson's nightshade</name>
    <dbReference type="NCBI Taxonomy" id="4109"/>
    <lineage>
        <taxon>Eukaryota</taxon>
        <taxon>Viridiplantae</taxon>
        <taxon>Streptophyta</taxon>
        <taxon>Embryophyta</taxon>
        <taxon>Tracheophyta</taxon>
        <taxon>Spermatophyta</taxon>
        <taxon>Magnoliopsida</taxon>
        <taxon>eudicotyledons</taxon>
        <taxon>Gunneridae</taxon>
        <taxon>Pentapetalae</taxon>
        <taxon>asterids</taxon>
        <taxon>lamiids</taxon>
        <taxon>Solanales</taxon>
        <taxon>Solanaceae</taxon>
        <taxon>Solanoideae</taxon>
        <taxon>Solaneae</taxon>
        <taxon>Solanum</taxon>
    </lineage>
</organism>
<comment type="caution">
    <text evidence="1">The sequence shown here is derived from an EMBL/GenBank/DDBJ whole genome shotgun (WGS) entry which is preliminary data.</text>
</comment>
<dbReference type="AlphaFoldDB" id="A0A9J6AAU4"/>
<gene>
    <name evidence="1" type="ORF">H5410_006273</name>
</gene>
<evidence type="ECO:0000313" key="2">
    <source>
        <dbReference type="Proteomes" id="UP000824120"/>
    </source>
</evidence>
<dbReference type="OrthoDB" id="429427at2759"/>
<name>A0A9J6AAU4_SOLCO</name>
<reference evidence="1 2" key="1">
    <citation type="submission" date="2020-09" db="EMBL/GenBank/DDBJ databases">
        <title>De no assembly of potato wild relative species, Solanum commersonii.</title>
        <authorList>
            <person name="Cho K."/>
        </authorList>
    </citation>
    <scope>NUCLEOTIDE SEQUENCE [LARGE SCALE GENOMIC DNA]</scope>
    <source>
        <strain evidence="1">LZ3.2</strain>
        <tissue evidence="1">Leaf</tissue>
    </source>
</reference>
<dbReference type="Proteomes" id="UP000824120">
    <property type="component" value="Chromosome 2"/>
</dbReference>
<sequence length="124" mass="14055">MDNLVMHNSLFSYGIPPEGETEISVDDTDAKLPILFLSWWRSLQYPFFITMLRYGPFSGSALSNLVVVLRDRLADVVANLKVSNHPSETTTRNKCVIVLDSMYMNDDQPDPQKGVMIITFQNVI</sequence>
<proteinExistence type="predicted"/>
<evidence type="ECO:0000313" key="1">
    <source>
        <dbReference type="EMBL" id="KAG5621055.1"/>
    </source>
</evidence>
<keyword evidence="2" id="KW-1185">Reference proteome</keyword>
<accession>A0A9J6AAU4</accession>
<dbReference type="EMBL" id="JACXVP010000002">
    <property type="protein sequence ID" value="KAG5621055.1"/>
    <property type="molecule type" value="Genomic_DNA"/>
</dbReference>